<evidence type="ECO:0000313" key="3">
    <source>
        <dbReference type="Proteomes" id="UP000054485"/>
    </source>
</evidence>
<proteinExistence type="predicted"/>
<dbReference type="SUPFAM" id="SSF55729">
    <property type="entry name" value="Acyl-CoA N-acyltransferases (Nat)"/>
    <property type="match status" value="1"/>
</dbReference>
<dbReference type="InParanoid" id="A0A0C9ZTV5"/>
<reference evidence="3" key="2">
    <citation type="submission" date="2015-01" db="EMBL/GenBank/DDBJ databases">
        <title>Evolutionary Origins and Diversification of the Mycorrhizal Mutualists.</title>
        <authorList>
            <consortium name="DOE Joint Genome Institute"/>
            <consortium name="Mycorrhizal Genomics Consortium"/>
            <person name="Kohler A."/>
            <person name="Kuo A."/>
            <person name="Nagy L.G."/>
            <person name="Floudas D."/>
            <person name="Copeland A."/>
            <person name="Barry K.W."/>
            <person name="Cichocki N."/>
            <person name="Veneault-Fourrey C."/>
            <person name="LaButti K."/>
            <person name="Lindquist E.A."/>
            <person name="Lipzen A."/>
            <person name="Lundell T."/>
            <person name="Morin E."/>
            <person name="Murat C."/>
            <person name="Riley R."/>
            <person name="Ohm R."/>
            <person name="Sun H."/>
            <person name="Tunlid A."/>
            <person name="Henrissat B."/>
            <person name="Grigoriev I.V."/>
            <person name="Hibbett D.S."/>
            <person name="Martin F."/>
        </authorList>
    </citation>
    <scope>NUCLEOTIDE SEQUENCE [LARGE SCALE GENOMIC DNA]</scope>
    <source>
        <strain evidence="3">UH-Slu-Lm8-n1</strain>
    </source>
</reference>
<evidence type="ECO:0000313" key="2">
    <source>
        <dbReference type="EMBL" id="KIK41355.1"/>
    </source>
</evidence>
<organism evidence="2 3">
    <name type="scientific">Suillus luteus UH-Slu-Lm8-n1</name>
    <dbReference type="NCBI Taxonomy" id="930992"/>
    <lineage>
        <taxon>Eukaryota</taxon>
        <taxon>Fungi</taxon>
        <taxon>Dikarya</taxon>
        <taxon>Basidiomycota</taxon>
        <taxon>Agaricomycotina</taxon>
        <taxon>Agaricomycetes</taxon>
        <taxon>Agaricomycetidae</taxon>
        <taxon>Boletales</taxon>
        <taxon>Suillineae</taxon>
        <taxon>Suillaceae</taxon>
        <taxon>Suillus</taxon>
    </lineage>
</organism>
<dbReference type="CDD" id="cd04301">
    <property type="entry name" value="NAT_SF"/>
    <property type="match status" value="1"/>
</dbReference>
<dbReference type="GO" id="GO:0016747">
    <property type="term" value="F:acyltransferase activity, transferring groups other than amino-acyl groups"/>
    <property type="evidence" value="ECO:0007669"/>
    <property type="project" value="InterPro"/>
</dbReference>
<sequence>MSGQRESEVKPNLVLRITSIDVDATLELRQSVLWPNLSITEVLLAEDNSGLHFGAFVLQHEKPIAVISLFDEPLPGQHLVICGNDTSPSQRKSARFRKFACDLMHQNQGIGTQLFQHAAEAARSTMGASILWCDARMSSSAWYKKRGMVEFGDPFYKGDVKFIRMKMSLDVDTSQASAYNAI</sequence>
<dbReference type="InterPro" id="IPR000182">
    <property type="entry name" value="GNAT_dom"/>
</dbReference>
<dbReference type="HOGENOM" id="CLU_056607_4_0_1"/>
<name>A0A0C9ZTV5_9AGAM</name>
<evidence type="ECO:0000259" key="1">
    <source>
        <dbReference type="PROSITE" id="PS51186"/>
    </source>
</evidence>
<accession>A0A0C9ZTV5</accession>
<dbReference type="Gene3D" id="3.40.630.30">
    <property type="match status" value="1"/>
</dbReference>
<gene>
    <name evidence="2" type="ORF">CY34DRAFT_762137</name>
</gene>
<dbReference type="PROSITE" id="PS51186">
    <property type="entry name" value="GNAT"/>
    <property type="match status" value="1"/>
</dbReference>
<reference evidence="2 3" key="1">
    <citation type="submission" date="2014-04" db="EMBL/GenBank/DDBJ databases">
        <authorList>
            <consortium name="DOE Joint Genome Institute"/>
            <person name="Kuo A."/>
            <person name="Ruytinx J."/>
            <person name="Rineau F."/>
            <person name="Colpaert J."/>
            <person name="Kohler A."/>
            <person name="Nagy L.G."/>
            <person name="Floudas D."/>
            <person name="Copeland A."/>
            <person name="Barry K.W."/>
            <person name="Cichocki N."/>
            <person name="Veneault-Fourrey C."/>
            <person name="LaButti K."/>
            <person name="Lindquist E.A."/>
            <person name="Lipzen A."/>
            <person name="Lundell T."/>
            <person name="Morin E."/>
            <person name="Murat C."/>
            <person name="Sun H."/>
            <person name="Tunlid A."/>
            <person name="Henrissat B."/>
            <person name="Grigoriev I.V."/>
            <person name="Hibbett D.S."/>
            <person name="Martin F."/>
            <person name="Nordberg H.P."/>
            <person name="Cantor M.N."/>
            <person name="Hua S.X."/>
        </authorList>
    </citation>
    <scope>NUCLEOTIDE SEQUENCE [LARGE SCALE GENOMIC DNA]</scope>
    <source>
        <strain evidence="2 3">UH-Slu-Lm8-n1</strain>
    </source>
</reference>
<keyword evidence="3" id="KW-1185">Reference proteome</keyword>
<dbReference type="InterPro" id="IPR016181">
    <property type="entry name" value="Acyl_CoA_acyltransferase"/>
</dbReference>
<dbReference type="OrthoDB" id="410198at2759"/>
<dbReference type="AlphaFoldDB" id="A0A0C9ZTV5"/>
<protein>
    <recommendedName>
        <fullName evidence="1">N-acetyltransferase domain-containing protein</fullName>
    </recommendedName>
</protein>
<dbReference type="Proteomes" id="UP000054485">
    <property type="component" value="Unassembled WGS sequence"/>
</dbReference>
<dbReference type="EMBL" id="KN835271">
    <property type="protein sequence ID" value="KIK41355.1"/>
    <property type="molecule type" value="Genomic_DNA"/>
</dbReference>
<feature type="domain" description="N-acetyltransferase" evidence="1">
    <location>
        <begin position="12"/>
        <end position="170"/>
    </location>
</feature>
<dbReference type="Pfam" id="PF13673">
    <property type="entry name" value="Acetyltransf_10"/>
    <property type="match status" value="1"/>
</dbReference>